<comment type="caution">
    <text evidence="1">The sequence shown here is derived from an EMBL/GenBank/DDBJ whole genome shotgun (WGS) entry which is preliminary data.</text>
</comment>
<sequence length="122" mass="13912">RLASDMASVQHALRDVCDMDGFEEHAQLVLRADSGIDYRGFFGFIEYMAQLYLSQLASLDSCQELSRLDGYFRTQSSVCRALQMIEQVLEPLAHDKVASMIKDRVDQLRLRISHAVTELKEV</sequence>
<dbReference type="OrthoDB" id="424465at2759"/>
<evidence type="ECO:0000313" key="1">
    <source>
        <dbReference type="EMBL" id="KAJ2844039.1"/>
    </source>
</evidence>
<keyword evidence="2" id="KW-1185">Reference proteome</keyword>
<gene>
    <name evidence="1" type="ORF">IWW36_005335</name>
</gene>
<feature type="non-terminal residue" evidence="1">
    <location>
        <position position="1"/>
    </location>
</feature>
<protein>
    <submittedName>
        <fullName evidence="1">Uncharacterized protein</fullName>
    </submittedName>
</protein>
<evidence type="ECO:0000313" key="2">
    <source>
        <dbReference type="Proteomes" id="UP001139887"/>
    </source>
</evidence>
<proteinExistence type="predicted"/>
<reference evidence="1" key="1">
    <citation type="submission" date="2022-07" db="EMBL/GenBank/DDBJ databases">
        <title>Phylogenomic reconstructions and comparative analyses of Kickxellomycotina fungi.</title>
        <authorList>
            <person name="Reynolds N.K."/>
            <person name="Stajich J.E."/>
            <person name="Barry K."/>
            <person name="Grigoriev I.V."/>
            <person name="Crous P."/>
            <person name="Smith M.E."/>
        </authorList>
    </citation>
    <scope>NUCLEOTIDE SEQUENCE</scope>
    <source>
        <strain evidence="1">NRRL 1566</strain>
    </source>
</reference>
<accession>A0A9W8I459</accession>
<organism evidence="1 2">
    <name type="scientific">Coemansia brasiliensis</name>
    <dbReference type="NCBI Taxonomy" id="2650707"/>
    <lineage>
        <taxon>Eukaryota</taxon>
        <taxon>Fungi</taxon>
        <taxon>Fungi incertae sedis</taxon>
        <taxon>Zoopagomycota</taxon>
        <taxon>Kickxellomycotina</taxon>
        <taxon>Kickxellomycetes</taxon>
        <taxon>Kickxellales</taxon>
        <taxon>Kickxellaceae</taxon>
        <taxon>Coemansia</taxon>
    </lineage>
</organism>
<dbReference type="AlphaFoldDB" id="A0A9W8I459"/>
<name>A0A9W8I459_9FUNG</name>
<dbReference type="EMBL" id="JANBUW010001209">
    <property type="protein sequence ID" value="KAJ2844039.1"/>
    <property type="molecule type" value="Genomic_DNA"/>
</dbReference>
<dbReference type="Proteomes" id="UP001139887">
    <property type="component" value="Unassembled WGS sequence"/>
</dbReference>